<reference evidence="1 2" key="2">
    <citation type="journal article" date="2011" name="J. Bacteriol.">
        <title>Complete genome sequences for the anaerobic, extremely thermophilic plant biomass-degrading bacteria Caldicellulosiruptor hydrothermalis, Caldicellulosiruptor kristjanssonii, Caldicellulosiruptor kronotskyensis, Caldicellulosiruptor owensenis, and Caldicellulosiruptor lactoaceticus.</title>
        <authorList>
            <person name="Blumer-Schuette S.E."/>
            <person name="Ozdemir I."/>
            <person name="Mistry D."/>
            <person name="Lucas S."/>
            <person name="Lapidus A."/>
            <person name="Cheng J.F."/>
            <person name="Goodwin L.A."/>
            <person name="Pitluck S."/>
            <person name="Land M.L."/>
            <person name="Hauser L.J."/>
            <person name="Woyke T."/>
            <person name="Mikhailova N."/>
            <person name="Pati A."/>
            <person name="Kyrpides N.C."/>
            <person name="Ivanova N."/>
            <person name="Detter J.C."/>
            <person name="Walston-Davenport K."/>
            <person name="Han S."/>
            <person name="Adams M.W."/>
            <person name="Kelly R.M."/>
        </authorList>
    </citation>
    <scope>NUCLEOTIDE SEQUENCE [LARGE SCALE GENOMIC DNA]</scope>
    <source>
        <strain evidence="2">DSM 18901 / VKM B-2411 / 108</strain>
    </source>
</reference>
<sequence>MAEIEREELLANEETMLQDISGVLEAMQTIETYETFTVVRNGKKLFSFRVRGLGEDEVEDCRKKATKMVKDRRVGGLALPQEFDSAKFSSLLIYTATHPEDKAKLWDNKTLWEKAGEDILSGYQLIDKVLKRGEKDAVIELIEKLSGYEETLIDTIKNS</sequence>
<dbReference type="Gene3D" id="3.30.2220.30">
    <property type="match status" value="1"/>
</dbReference>
<dbReference type="OrthoDB" id="2059545at2"/>
<dbReference type="eggNOG" id="ENOG5032S2V">
    <property type="taxonomic scope" value="Bacteria"/>
</dbReference>
<dbReference type="RefSeq" id="WP_013402711.1">
    <property type="nucleotide sequence ID" value="NC_014652.1"/>
</dbReference>
<dbReference type="HOGENOM" id="CLU_132530_0_0_9"/>
<evidence type="ECO:0000313" key="1">
    <source>
        <dbReference type="EMBL" id="ADQ06511.1"/>
    </source>
</evidence>
<accession>E4QE17</accession>
<protein>
    <recommendedName>
        <fullName evidence="3">Phage XkdN-like protein</fullName>
    </recommendedName>
</protein>
<evidence type="ECO:0000313" key="2">
    <source>
        <dbReference type="Proteomes" id="UP000006890"/>
    </source>
</evidence>
<dbReference type="STRING" id="632292.Calhy_0774"/>
<keyword evidence="2" id="KW-1185">Reference proteome</keyword>
<dbReference type="EMBL" id="CP002219">
    <property type="protein sequence ID" value="ADQ06511.1"/>
    <property type="molecule type" value="Genomic_DNA"/>
</dbReference>
<gene>
    <name evidence="1" type="ordered locus">Calhy_0774</name>
</gene>
<organism evidence="1 2">
    <name type="scientific">Caldicellulosiruptor hydrothermalis (strain DSM 18901 / VKM B-2411 / 108)</name>
    <dbReference type="NCBI Taxonomy" id="632292"/>
    <lineage>
        <taxon>Bacteria</taxon>
        <taxon>Bacillati</taxon>
        <taxon>Bacillota</taxon>
        <taxon>Bacillota incertae sedis</taxon>
        <taxon>Caldicellulosiruptorales</taxon>
        <taxon>Caldicellulosiruptoraceae</taxon>
        <taxon>Caldicellulosiruptor</taxon>
    </lineage>
</organism>
<dbReference type="AlphaFoldDB" id="E4QE17"/>
<dbReference type="Pfam" id="PF08890">
    <property type="entry name" value="Phage_TAC_5"/>
    <property type="match status" value="1"/>
</dbReference>
<dbReference type="Proteomes" id="UP000006890">
    <property type="component" value="Chromosome"/>
</dbReference>
<reference key="1">
    <citation type="submission" date="2010-09" db="EMBL/GenBank/DDBJ databases">
        <title>Complete sequence of Caldicellulosiruptor hydrothermalis 108.</title>
        <authorList>
            <consortium name="US DOE Joint Genome Institute"/>
            <person name="Lucas S."/>
            <person name="Copeland A."/>
            <person name="Lapidus A."/>
            <person name="Cheng J.-F."/>
            <person name="Bruce D."/>
            <person name="Goodwin L."/>
            <person name="Pitluck S."/>
            <person name="Davenport K."/>
            <person name="Detter J.C."/>
            <person name="Han C."/>
            <person name="Tapia R."/>
            <person name="Land M."/>
            <person name="Hauser L."/>
            <person name="Chang Y.-J."/>
            <person name="Jeffries C."/>
            <person name="Kyrpides N."/>
            <person name="Ivanova N."/>
            <person name="Mikhailova N."/>
            <person name="Blumer-Schuette S.E."/>
            <person name="Kelly R.M."/>
            <person name="Woyke T."/>
        </authorList>
    </citation>
    <scope>NUCLEOTIDE SEQUENCE</scope>
    <source>
        <strain>108</strain>
    </source>
</reference>
<dbReference type="InterPro" id="IPR014986">
    <property type="entry name" value="XkdN-like"/>
</dbReference>
<proteinExistence type="predicted"/>
<evidence type="ECO:0008006" key="3">
    <source>
        <dbReference type="Google" id="ProtNLM"/>
    </source>
</evidence>
<name>E4QE17_CALH1</name>
<dbReference type="InterPro" id="IPR038559">
    <property type="entry name" value="XkdN-like_sf"/>
</dbReference>
<dbReference type="KEGG" id="chd:Calhy_0774"/>